<proteinExistence type="predicted"/>
<dbReference type="GO" id="GO:0003700">
    <property type="term" value="F:DNA-binding transcription factor activity"/>
    <property type="evidence" value="ECO:0007669"/>
    <property type="project" value="TreeGrafter"/>
</dbReference>
<dbReference type="CDD" id="cd01392">
    <property type="entry name" value="HTH_LacI"/>
    <property type="match status" value="1"/>
</dbReference>
<dbReference type="OrthoDB" id="8328706at2"/>
<dbReference type="SUPFAM" id="SSF47413">
    <property type="entry name" value="lambda repressor-like DNA-binding domains"/>
    <property type="match status" value="1"/>
</dbReference>
<feature type="domain" description="HTH lacI-type" evidence="4">
    <location>
        <begin position="27"/>
        <end position="81"/>
    </location>
</feature>
<name>A0A5B0WCT0_RHITR</name>
<dbReference type="Gene3D" id="1.10.260.40">
    <property type="entry name" value="lambda repressor-like DNA-binding domains"/>
    <property type="match status" value="1"/>
</dbReference>
<reference evidence="5 6" key="1">
    <citation type="submission" date="2019-07" db="EMBL/GenBank/DDBJ databases">
        <title>The Draft Genome Sequence of Rhizobium tropici SARCC-755 Associated with Superior Nodulation on Pigeonpea (Cajanus cajan (L.) Millsp.).</title>
        <authorList>
            <person name="Bopape F.L."/>
            <person name="Hassen A.I."/>
            <person name="Swanevelder Z.H."/>
            <person name="Gwata E.T."/>
        </authorList>
    </citation>
    <scope>NUCLEOTIDE SEQUENCE [LARGE SCALE GENOMIC DNA]</scope>
    <source>
        <strain evidence="5 6">SARCC-755</strain>
    </source>
</reference>
<keyword evidence="2" id="KW-0238">DNA-binding</keyword>
<accession>A0A5B0WCT0</accession>
<evidence type="ECO:0000256" key="1">
    <source>
        <dbReference type="ARBA" id="ARBA00023015"/>
    </source>
</evidence>
<evidence type="ECO:0000313" key="5">
    <source>
        <dbReference type="EMBL" id="KAA1184652.1"/>
    </source>
</evidence>
<organism evidence="5 6">
    <name type="scientific">Rhizobium tropici</name>
    <dbReference type="NCBI Taxonomy" id="398"/>
    <lineage>
        <taxon>Bacteria</taxon>
        <taxon>Pseudomonadati</taxon>
        <taxon>Pseudomonadota</taxon>
        <taxon>Alphaproteobacteria</taxon>
        <taxon>Hyphomicrobiales</taxon>
        <taxon>Rhizobiaceae</taxon>
        <taxon>Rhizobium/Agrobacterium group</taxon>
        <taxon>Rhizobium</taxon>
    </lineage>
</organism>
<dbReference type="Proteomes" id="UP000323608">
    <property type="component" value="Unassembled WGS sequence"/>
</dbReference>
<dbReference type="PANTHER" id="PTHR30146">
    <property type="entry name" value="LACI-RELATED TRANSCRIPTIONAL REPRESSOR"/>
    <property type="match status" value="1"/>
</dbReference>
<dbReference type="PROSITE" id="PS50932">
    <property type="entry name" value="HTH_LACI_2"/>
    <property type="match status" value="1"/>
</dbReference>
<dbReference type="Pfam" id="PF00356">
    <property type="entry name" value="LacI"/>
    <property type="match status" value="1"/>
</dbReference>
<dbReference type="InterPro" id="IPR028082">
    <property type="entry name" value="Peripla_BP_I"/>
</dbReference>
<dbReference type="InterPro" id="IPR046335">
    <property type="entry name" value="LacI/GalR-like_sensor"/>
</dbReference>
<dbReference type="Gene3D" id="3.40.50.2300">
    <property type="match status" value="2"/>
</dbReference>
<evidence type="ECO:0000313" key="6">
    <source>
        <dbReference type="Proteomes" id="UP000323608"/>
    </source>
</evidence>
<gene>
    <name evidence="5" type="ORF">FP026_04570</name>
</gene>
<evidence type="ECO:0000259" key="4">
    <source>
        <dbReference type="PROSITE" id="PS50932"/>
    </source>
</evidence>
<comment type="caution">
    <text evidence="5">The sequence shown here is derived from an EMBL/GenBank/DDBJ whole genome shotgun (WGS) entry which is preliminary data.</text>
</comment>
<keyword evidence="3" id="KW-0804">Transcription</keyword>
<dbReference type="InterPro" id="IPR000843">
    <property type="entry name" value="HTH_LacI"/>
</dbReference>
<keyword evidence="1" id="KW-0805">Transcription regulation</keyword>
<protein>
    <submittedName>
        <fullName evidence="5">LacI family transcriptional regulator</fullName>
    </submittedName>
</protein>
<dbReference type="SUPFAM" id="SSF53822">
    <property type="entry name" value="Periplasmic binding protein-like I"/>
    <property type="match status" value="1"/>
</dbReference>
<dbReference type="CDD" id="cd20009">
    <property type="entry name" value="PBP1_RafR-like"/>
    <property type="match status" value="1"/>
</dbReference>
<dbReference type="PANTHER" id="PTHR30146:SF109">
    <property type="entry name" value="HTH-TYPE TRANSCRIPTIONAL REGULATOR GALS"/>
    <property type="match status" value="1"/>
</dbReference>
<evidence type="ECO:0000256" key="2">
    <source>
        <dbReference type="ARBA" id="ARBA00023125"/>
    </source>
</evidence>
<sequence length="362" mass="39447">MAERNDLSKVQGLAMGRGLRREVGQRVTLRTVATALGLSVTTVSRALKEGPEVNRETIELVKRVAGELGYRPNLGGINLRTGKTHAIGIVLPFGREGEMNIVVASLIEGASRYMKARGYRTTIVPQLQADDPLATVRDIVEEGSIDGIIITHTTPQDDRVKYLLEVGMPFVTFGRTELLSVHPSIDLDHEVIGAEAARLLLDAGHHKPLLIAPSQQFTYSLQFVRGWRRTFAERHLDVPDDGIHFTTATPDNGREMAKHIAAQNTAATAAFVASEEAALGFLAGLRDAGRQAGKDFALITYGGTALPDFFNPPLSTFHYSNHAIGERLAAFLHRAIGGEDPADLREVVRAAFVDHQSQLRHA</sequence>
<evidence type="ECO:0000256" key="3">
    <source>
        <dbReference type="ARBA" id="ARBA00023163"/>
    </source>
</evidence>
<dbReference type="EMBL" id="VNIP01000003">
    <property type="protein sequence ID" value="KAA1184652.1"/>
    <property type="molecule type" value="Genomic_DNA"/>
</dbReference>
<dbReference type="AlphaFoldDB" id="A0A5B0WCT0"/>
<dbReference type="GO" id="GO:0000976">
    <property type="term" value="F:transcription cis-regulatory region binding"/>
    <property type="evidence" value="ECO:0007669"/>
    <property type="project" value="TreeGrafter"/>
</dbReference>
<dbReference type="Pfam" id="PF13377">
    <property type="entry name" value="Peripla_BP_3"/>
    <property type="match status" value="1"/>
</dbReference>
<dbReference type="SMART" id="SM00354">
    <property type="entry name" value="HTH_LACI"/>
    <property type="match status" value="1"/>
</dbReference>
<dbReference type="InterPro" id="IPR010982">
    <property type="entry name" value="Lambda_DNA-bd_dom_sf"/>
</dbReference>